<dbReference type="EMBL" id="JBHTEY010000004">
    <property type="protein sequence ID" value="MFC7614087.1"/>
    <property type="molecule type" value="Genomic_DNA"/>
</dbReference>
<evidence type="ECO:0000313" key="1">
    <source>
        <dbReference type="EMBL" id="MFC7614087.1"/>
    </source>
</evidence>
<keyword evidence="2" id="KW-1185">Reference proteome</keyword>
<comment type="caution">
    <text evidence="1">The sequence shown here is derived from an EMBL/GenBank/DDBJ whole genome shotgun (WGS) entry which is preliminary data.</text>
</comment>
<protein>
    <submittedName>
        <fullName evidence="1">Uncharacterized protein</fullName>
    </submittedName>
</protein>
<name>A0ABW2TM97_9PSEU</name>
<reference evidence="2" key="1">
    <citation type="journal article" date="2019" name="Int. J. Syst. Evol. Microbiol.">
        <title>The Global Catalogue of Microorganisms (GCM) 10K type strain sequencing project: providing services to taxonomists for standard genome sequencing and annotation.</title>
        <authorList>
            <consortium name="The Broad Institute Genomics Platform"/>
            <consortium name="The Broad Institute Genome Sequencing Center for Infectious Disease"/>
            <person name="Wu L."/>
            <person name="Ma J."/>
        </authorList>
    </citation>
    <scope>NUCLEOTIDE SEQUENCE [LARGE SCALE GENOMIC DNA]</scope>
    <source>
        <strain evidence="2">JCM 17695</strain>
    </source>
</reference>
<accession>A0ABW2TM97</accession>
<evidence type="ECO:0000313" key="2">
    <source>
        <dbReference type="Proteomes" id="UP001596512"/>
    </source>
</evidence>
<proteinExistence type="predicted"/>
<gene>
    <name evidence="1" type="ORF">ACFQV2_11540</name>
</gene>
<dbReference type="Proteomes" id="UP001596512">
    <property type="component" value="Unassembled WGS sequence"/>
</dbReference>
<organism evidence="1 2">
    <name type="scientific">Actinokineospora soli</name>
    <dbReference type="NCBI Taxonomy" id="1048753"/>
    <lineage>
        <taxon>Bacteria</taxon>
        <taxon>Bacillati</taxon>
        <taxon>Actinomycetota</taxon>
        <taxon>Actinomycetes</taxon>
        <taxon>Pseudonocardiales</taxon>
        <taxon>Pseudonocardiaceae</taxon>
        <taxon>Actinokineospora</taxon>
    </lineage>
</organism>
<sequence length="120" mass="13441">MHFTEEDLLRIRVVTEPRAAWEVLVARQLSRSPAVHPDFARWWRRAREVPHGDFRATAVEPHWDAIARCVRADATARVEAALAGGFESVLTGLHRAVRWNAPVLEIDHPADLEVHLGGAG</sequence>